<accession>A0A848M7H6</accession>
<gene>
    <name evidence="3" type="ORF">HII30_14370</name>
</gene>
<keyword evidence="2" id="KW-1133">Transmembrane helix</keyword>
<keyword evidence="4" id="KW-1185">Reference proteome</keyword>
<dbReference type="EMBL" id="JABBPN010000013">
    <property type="protein sequence ID" value="NMO96947.1"/>
    <property type="molecule type" value="Genomic_DNA"/>
</dbReference>
<evidence type="ECO:0000313" key="4">
    <source>
        <dbReference type="Proteomes" id="UP000565468"/>
    </source>
</evidence>
<dbReference type="Proteomes" id="UP000565468">
    <property type="component" value="Unassembled WGS sequence"/>
</dbReference>
<protein>
    <submittedName>
        <fullName evidence="3">Uncharacterized protein</fullName>
    </submittedName>
</protein>
<name>A0A848M7H6_PAELE</name>
<evidence type="ECO:0000313" key="3">
    <source>
        <dbReference type="EMBL" id="NMO96947.1"/>
    </source>
</evidence>
<comment type="caution">
    <text evidence="3">The sequence shown here is derived from an EMBL/GenBank/DDBJ whole genome shotgun (WGS) entry which is preliminary data.</text>
</comment>
<proteinExistence type="predicted"/>
<feature type="compositionally biased region" description="Low complexity" evidence="1">
    <location>
        <begin position="57"/>
        <end position="71"/>
    </location>
</feature>
<dbReference type="AlphaFoldDB" id="A0A848M7H6"/>
<sequence length="125" mass="13230">MKTSSFIYGAIVGAAVYRMMSKRGISMMSMMRSTDLSQLAGNAKAKVKDLSGNSAQGGSRRSGGTPSSVTGAASYTSGNQHGMQTSSHSKAADLSMLKDFIRKNPDVKNEVEQILKETHTVIPGL</sequence>
<feature type="region of interest" description="Disordered" evidence="1">
    <location>
        <begin position="47"/>
        <end position="90"/>
    </location>
</feature>
<keyword evidence="2" id="KW-0812">Transmembrane</keyword>
<dbReference type="RefSeq" id="WP_169505733.1">
    <property type="nucleotide sequence ID" value="NZ_JABBPN010000013.1"/>
</dbReference>
<feature type="compositionally biased region" description="Polar residues" evidence="1">
    <location>
        <begin position="73"/>
        <end position="89"/>
    </location>
</feature>
<evidence type="ECO:0000256" key="1">
    <source>
        <dbReference type="SAM" id="MobiDB-lite"/>
    </source>
</evidence>
<evidence type="ECO:0000256" key="2">
    <source>
        <dbReference type="SAM" id="Phobius"/>
    </source>
</evidence>
<organism evidence="3 4">
    <name type="scientific">Paenibacillus lemnae</name>
    <dbReference type="NCBI Taxonomy" id="1330551"/>
    <lineage>
        <taxon>Bacteria</taxon>
        <taxon>Bacillati</taxon>
        <taxon>Bacillota</taxon>
        <taxon>Bacilli</taxon>
        <taxon>Bacillales</taxon>
        <taxon>Paenibacillaceae</taxon>
        <taxon>Paenibacillus</taxon>
    </lineage>
</organism>
<reference evidence="3 4" key="1">
    <citation type="submission" date="2020-04" db="EMBL/GenBank/DDBJ databases">
        <title>Paenibacillus algicola sp. nov., a novel marine bacterium producing alginate lyase.</title>
        <authorList>
            <person name="Huang H."/>
        </authorList>
    </citation>
    <scope>NUCLEOTIDE SEQUENCE [LARGE SCALE GENOMIC DNA]</scope>
    <source>
        <strain evidence="3 4">L7-75</strain>
    </source>
</reference>
<feature type="transmembrane region" description="Helical" evidence="2">
    <location>
        <begin position="6"/>
        <end position="21"/>
    </location>
</feature>
<keyword evidence="2" id="KW-0472">Membrane</keyword>